<comment type="caution">
    <text evidence="2">The sequence shown here is derived from an EMBL/GenBank/DDBJ whole genome shotgun (WGS) entry which is preliminary data.</text>
</comment>
<dbReference type="Gene3D" id="2.40.50.230">
    <property type="entry name" value="Gp5 N-terminal domain"/>
    <property type="match status" value="1"/>
</dbReference>
<sequence length="177" mass="18575">MTDSGRKFYGKFQGTVVNNIDPLKQGRLQVLVPDVGSLSPSTWAKPCVPLGGLQMGMYLIPPIQAGVWVEFENGDPDYPIWVGYWWGSAAEIPAIANLSTPGMPVIIMQTPTQQALVISDVPIPPMLAPGIMLMSGASSITIDATGVTITAPKVTINGAAINLTGVTNINSGALIVT</sequence>
<evidence type="ECO:0000259" key="1">
    <source>
        <dbReference type="Pfam" id="PF04717"/>
    </source>
</evidence>
<feature type="domain" description="Gp5/Type VI secretion system Vgr protein OB-fold" evidence="1">
    <location>
        <begin position="13"/>
        <end position="86"/>
    </location>
</feature>
<reference evidence="2" key="2">
    <citation type="journal article" date="2019" name="Genome Biol. Evol.">
        <title>Day and night: Metabolic profiles and evolutionary relationships of six axenic non-marine cyanobacteria.</title>
        <authorList>
            <person name="Will S.E."/>
            <person name="Henke P."/>
            <person name="Boedeker C."/>
            <person name="Huang S."/>
            <person name="Brinkmann H."/>
            <person name="Rohde M."/>
            <person name="Jarek M."/>
            <person name="Friedl T."/>
            <person name="Seufert S."/>
            <person name="Schumacher M."/>
            <person name="Overmann J."/>
            <person name="Neumann-Schaal M."/>
            <person name="Petersen J."/>
        </authorList>
    </citation>
    <scope>NUCLEOTIDE SEQUENCE [LARGE SCALE GENOMIC DNA]</scope>
    <source>
        <strain evidence="2">PCC 7102</strain>
    </source>
</reference>
<dbReference type="SUPFAM" id="SSF69255">
    <property type="entry name" value="gp5 N-terminal domain-like"/>
    <property type="match status" value="1"/>
</dbReference>
<keyword evidence="3" id="KW-1185">Reference proteome</keyword>
<dbReference type="Proteomes" id="UP000271624">
    <property type="component" value="Unassembled WGS sequence"/>
</dbReference>
<dbReference type="InterPro" id="IPR006531">
    <property type="entry name" value="Gp5/Vgr_OB"/>
</dbReference>
<dbReference type="Pfam" id="PF04717">
    <property type="entry name" value="Phage_base_V"/>
    <property type="match status" value="1"/>
</dbReference>
<accession>A0A3S1AJP8</accession>
<dbReference type="EMBL" id="RSCL01000016">
    <property type="protein sequence ID" value="RUT02472.1"/>
    <property type="molecule type" value="Genomic_DNA"/>
</dbReference>
<evidence type="ECO:0000313" key="3">
    <source>
        <dbReference type="Proteomes" id="UP000271624"/>
    </source>
</evidence>
<protein>
    <submittedName>
        <fullName evidence="2">Baseplate assembly protein</fullName>
    </submittedName>
</protein>
<dbReference type="InterPro" id="IPR037026">
    <property type="entry name" value="Vgr_OB-fold_dom_sf"/>
</dbReference>
<reference evidence="2" key="1">
    <citation type="submission" date="2018-12" db="EMBL/GenBank/DDBJ databases">
        <authorList>
            <person name="Will S."/>
            <person name="Neumann-Schaal M."/>
            <person name="Henke P."/>
        </authorList>
    </citation>
    <scope>NUCLEOTIDE SEQUENCE</scope>
    <source>
        <strain evidence="2">PCC 7102</strain>
    </source>
</reference>
<evidence type="ECO:0000313" key="2">
    <source>
        <dbReference type="EMBL" id="RUT02472.1"/>
    </source>
</evidence>
<dbReference type="AlphaFoldDB" id="A0A3S1AJP8"/>
<dbReference type="RefSeq" id="WP_127084181.1">
    <property type="nucleotide sequence ID" value="NZ_RSCL01000016.1"/>
</dbReference>
<proteinExistence type="predicted"/>
<dbReference type="OrthoDB" id="9762420at2"/>
<organism evidence="2 3">
    <name type="scientific">Dulcicalothrix desertica PCC 7102</name>
    <dbReference type="NCBI Taxonomy" id="232991"/>
    <lineage>
        <taxon>Bacteria</taxon>
        <taxon>Bacillati</taxon>
        <taxon>Cyanobacteriota</taxon>
        <taxon>Cyanophyceae</taxon>
        <taxon>Nostocales</taxon>
        <taxon>Calotrichaceae</taxon>
        <taxon>Dulcicalothrix</taxon>
    </lineage>
</organism>
<gene>
    <name evidence="2" type="ORF">DSM106972_059500</name>
</gene>
<name>A0A3S1AJP8_9CYAN</name>